<dbReference type="RefSeq" id="WP_337702171.1">
    <property type="nucleotide sequence ID" value="NZ_JBBEGM010000003.1"/>
</dbReference>
<gene>
    <name evidence="2" type="ORF">WCD58_09885</name>
</gene>
<feature type="compositionally biased region" description="Basic residues" evidence="1">
    <location>
        <begin position="68"/>
        <end position="83"/>
    </location>
</feature>
<dbReference type="EMBL" id="JBBEGM010000003">
    <property type="protein sequence ID" value="MEJ2861466.1"/>
    <property type="molecule type" value="Genomic_DNA"/>
</dbReference>
<feature type="region of interest" description="Disordered" evidence="1">
    <location>
        <begin position="65"/>
        <end position="127"/>
    </location>
</feature>
<evidence type="ECO:0000313" key="2">
    <source>
        <dbReference type="EMBL" id="MEJ2861466.1"/>
    </source>
</evidence>
<keyword evidence="3" id="KW-1185">Reference proteome</keyword>
<proteinExistence type="predicted"/>
<reference evidence="2 3" key="1">
    <citation type="submission" date="2024-03" db="EMBL/GenBank/DDBJ databases">
        <title>Actinomycetospora sp. OC33-EN07, a novel actinomycete isolated from wild orchid (Aerides multiflora).</title>
        <authorList>
            <person name="Suriyachadkun C."/>
        </authorList>
    </citation>
    <scope>NUCLEOTIDE SEQUENCE [LARGE SCALE GENOMIC DNA]</scope>
    <source>
        <strain evidence="2 3">OC33-EN07</strain>
    </source>
</reference>
<organism evidence="2 3">
    <name type="scientific">Actinomycetospora flava</name>
    <dbReference type="NCBI Taxonomy" id="3129232"/>
    <lineage>
        <taxon>Bacteria</taxon>
        <taxon>Bacillati</taxon>
        <taxon>Actinomycetota</taxon>
        <taxon>Actinomycetes</taxon>
        <taxon>Pseudonocardiales</taxon>
        <taxon>Pseudonocardiaceae</taxon>
        <taxon>Actinomycetospora</taxon>
    </lineage>
</organism>
<feature type="compositionally biased region" description="Basic and acidic residues" evidence="1">
    <location>
        <begin position="94"/>
        <end position="116"/>
    </location>
</feature>
<evidence type="ECO:0000256" key="1">
    <source>
        <dbReference type="SAM" id="MobiDB-lite"/>
    </source>
</evidence>
<evidence type="ECO:0000313" key="3">
    <source>
        <dbReference type="Proteomes" id="UP001369736"/>
    </source>
</evidence>
<sequence>MAAGGFDLSDVPALLASARAHADASQFVAAQERARAVLDLVGSDERFAEARRRAESVLKEVGRTPAKAWKRQNKPAARRRRAARLSAKLSGRVDPVDVAREQRRREEEQQRDRAASEIHNSGRMGNEAEAASLRILGRHPERISGRPQARKVVDRLARDADIARSLDNTDGEETAKARIEEIRDMFGL</sequence>
<protein>
    <submittedName>
        <fullName evidence="2">Uncharacterized protein</fullName>
    </submittedName>
</protein>
<comment type="caution">
    <text evidence="2">The sequence shown here is derived from an EMBL/GenBank/DDBJ whole genome shotgun (WGS) entry which is preliminary data.</text>
</comment>
<accession>A0ABU8M265</accession>
<name>A0ABU8M265_9PSEU</name>
<dbReference type="Proteomes" id="UP001369736">
    <property type="component" value="Unassembled WGS sequence"/>
</dbReference>